<dbReference type="PANTHER" id="PTHR38457">
    <property type="entry name" value="REGULATOR ABRB-RELATED"/>
    <property type="match status" value="1"/>
</dbReference>
<dbReference type="PANTHER" id="PTHR38457:SF1">
    <property type="entry name" value="REGULATOR ABRB-RELATED"/>
    <property type="match status" value="1"/>
</dbReference>
<keyword evidence="1" id="KW-0472">Membrane</keyword>
<protein>
    <submittedName>
        <fullName evidence="2">Bll1341 protein</fullName>
    </submittedName>
</protein>
<name>A0A160TNI0_9ZZZZ</name>
<accession>A0A160TNI0</accession>
<dbReference type="Pfam" id="PF05145">
    <property type="entry name" value="AbrB"/>
    <property type="match status" value="1"/>
</dbReference>
<sequence length="313" mass="32900">MIFVSACAIAGVPVRRYMPLRNIMVVVLGVLVGSFFTAGVLDNLSSWGGALLVMLAYVIVTTSVAVYIFRGLGYMDATTAYFSSTPGGLGIMVIAGEQAGADGRLIPIAHATRVFLVVFSIPLYFVSVVGVDIPSMSGLPTPATSYPDLKEIIILSGCGLAGFWLASRLGLEFGQFLIPMILSGIVYNVDLVGTPLPTPVVIIAQVVIGSAIGAQFRGMRLISMFRPAIAAIVATAIMLAVAVGFAQLFSPILNISEDALLLALAPGGLAEMSLIAISINSDTPFIATLHIFRITMIAAAGPALFRLLRNLRH</sequence>
<feature type="transmembrane region" description="Helical" evidence="1">
    <location>
        <begin position="228"/>
        <end position="253"/>
    </location>
</feature>
<gene>
    <name evidence="2" type="ORF">MGWOODY_XGa2966</name>
</gene>
<dbReference type="InterPro" id="IPR007820">
    <property type="entry name" value="AbrB_fam"/>
</dbReference>
<feature type="transmembrane region" description="Helical" evidence="1">
    <location>
        <begin position="114"/>
        <end position="137"/>
    </location>
</feature>
<feature type="transmembrane region" description="Helical" evidence="1">
    <location>
        <begin position="47"/>
        <end position="69"/>
    </location>
</feature>
<dbReference type="AlphaFoldDB" id="A0A160TNI0"/>
<evidence type="ECO:0000313" key="2">
    <source>
        <dbReference type="EMBL" id="CUS49879.1"/>
    </source>
</evidence>
<organism evidence="2">
    <name type="scientific">hydrothermal vent metagenome</name>
    <dbReference type="NCBI Taxonomy" id="652676"/>
    <lineage>
        <taxon>unclassified sequences</taxon>
        <taxon>metagenomes</taxon>
        <taxon>ecological metagenomes</taxon>
    </lineage>
</organism>
<keyword evidence="1" id="KW-0812">Transmembrane</keyword>
<dbReference type="EMBL" id="CZRL01000008">
    <property type="protein sequence ID" value="CUS49879.1"/>
    <property type="molecule type" value="Genomic_DNA"/>
</dbReference>
<feature type="transmembrane region" description="Helical" evidence="1">
    <location>
        <begin position="259"/>
        <end position="279"/>
    </location>
</feature>
<feature type="transmembrane region" description="Helical" evidence="1">
    <location>
        <begin position="196"/>
        <end position="216"/>
    </location>
</feature>
<dbReference type="PIRSF" id="PIRSF038991">
    <property type="entry name" value="Protein_AbrB"/>
    <property type="match status" value="1"/>
</dbReference>
<dbReference type="GO" id="GO:0016020">
    <property type="term" value="C:membrane"/>
    <property type="evidence" value="ECO:0007669"/>
    <property type="project" value="InterPro"/>
</dbReference>
<proteinExistence type="predicted"/>
<evidence type="ECO:0000256" key="1">
    <source>
        <dbReference type="SAM" id="Phobius"/>
    </source>
</evidence>
<feature type="transmembrane region" description="Helical" evidence="1">
    <location>
        <begin position="291"/>
        <end position="308"/>
    </location>
</feature>
<keyword evidence="1" id="KW-1133">Transmembrane helix</keyword>
<feature type="transmembrane region" description="Helical" evidence="1">
    <location>
        <begin position="23"/>
        <end position="41"/>
    </location>
</feature>
<dbReference type="GO" id="GO:0010468">
    <property type="term" value="P:regulation of gene expression"/>
    <property type="evidence" value="ECO:0007669"/>
    <property type="project" value="InterPro"/>
</dbReference>
<reference evidence="2" key="1">
    <citation type="submission" date="2015-10" db="EMBL/GenBank/DDBJ databases">
        <authorList>
            <person name="Gilbert D.G."/>
        </authorList>
    </citation>
    <scope>NUCLEOTIDE SEQUENCE</scope>
</reference>
<feature type="transmembrane region" description="Helical" evidence="1">
    <location>
        <begin position="149"/>
        <end position="166"/>
    </location>
</feature>